<reference evidence="1" key="1">
    <citation type="journal article" date="2018" name="Data Brief">
        <title>Genome sequence data from 17 accessions of Ensete ventricosum, a staple food crop for millions in Ethiopia.</title>
        <authorList>
            <person name="Yemataw Z."/>
            <person name="Muzemil S."/>
            <person name="Ambachew D."/>
            <person name="Tripathi L."/>
            <person name="Tesfaye K."/>
            <person name="Chala A."/>
            <person name="Farbos A."/>
            <person name="O'Neill P."/>
            <person name="Moore K."/>
            <person name="Grant M."/>
            <person name="Studholme D.J."/>
        </authorList>
    </citation>
    <scope>NUCLEOTIDE SEQUENCE [LARGE SCALE GENOMIC DNA]</scope>
    <source>
        <tissue evidence="1">Leaf</tissue>
    </source>
</reference>
<dbReference type="EMBL" id="KV875853">
    <property type="protein sequence ID" value="RZR73208.1"/>
    <property type="molecule type" value="Genomic_DNA"/>
</dbReference>
<dbReference type="Proteomes" id="UP000290560">
    <property type="component" value="Unassembled WGS sequence"/>
</dbReference>
<protein>
    <submittedName>
        <fullName evidence="1">Uncharacterized protein</fullName>
    </submittedName>
</protein>
<accession>A0A444DDG5</accession>
<gene>
    <name evidence="1" type="ORF">BHM03_00021482</name>
</gene>
<evidence type="ECO:0000313" key="1">
    <source>
        <dbReference type="EMBL" id="RZR73208.1"/>
    </source>
</evidence>
<sequence length="123" mass="13567">MIICLAVQDYYYHLRVNTSVGRSVHPEDLISNPPVVPGTGKFAALDESSFEVVSLSDLDGYDDTNVEASKIGNTVWAELRLVYRAQHAGQAALTRFSCFLISCHPRGRLSSNSRMTIPVYCEG</sequence>
<organism evidence="1">
    <name type="scientific">Ensete ventricosum</name>
    <name type="common">Abyssinian banana</name>
    <name type="synonym">Musa ensete</name>
    <dbReference type="NCBI Taxonomy" id="4639"/>
    <lineage>
        <taxon>Eukaryota</taxon>
        <taxon>Viridiplantae</taxon>
        <taxon>Streptophyta</taxon>
        <taxon>Embryophyta</taxon>
        <taxon>Tracheophyta</taxon>
        <taxon>Spermatophyta</taxon>
        <taxon>Magnoliopsida</taxon>
        <taxon>Liliopsida</taxon>
        <taxon>Zingiberales</taxon>
        <taxon>Musaceae</taxon>
        <taxon>Ensete</taxon>
    </lineage>
</organism>
<proteinExistence type="predicted"/>
<dbReference type="AlphaFoldDB" id="A0A444DDG5"/>
<name>A0A444DDG5_ENSVE</name>